<name>A0A1G1VBQ9_9BACT</name>
<evidence type="ECO:0000313" key="1">
    <source>
        <dbReference type="EMBL" id="OGY12682.1"/>
    </source>
</evidence>
<sequence>MVETSTDTLGKRKYFSELVASRLSLMKVAKEGGILGTVQDRQRGKDIWRNVAEHQLVQASACEVLGDFLGWDKERTSKLVDAALVHDWDKPFQSTGLRKINGRVASGEISDEDGGKVKYDFFEESEEHSTDGMRRFGVNPEVIKIASADGHPALPRVMRIDSSLEERVFHYIGSITDQDKIVPLDERIKNLENNARYAMMNEYGRQVPWTAGKTLYETQREVGHRIEGEITGLLLERDTVSADIKDRLRANPSDLPQVIKETVLSKFS</sequence>
<dbReference type="EMBL" id="MHCD01000049">
    <property type="protein sequence ID" value="OGY12682.1"/>
    <property type="molecule type" value="Genomic_DNA"/>
</dbReference>
<evidence type="ECO:0008006" key="3">
    <source>
        <dbReference type="Google" id="ProtNLM"/>
    </source>
</evidence>
<dbReference type="AlphaFoldDB" id="A0A1G1VBQ9"/>
<gene>
    <name evidence="1" type="ORF">A3A58_00265</name>
</gene>
<evidence type="ECO:0000313" key="2">
    <source>
        <dbReference type="Proteomes" id="UP000177685"/>
    </source>
</evidence>
<dbReference type="Proteomes" id="UP000177685">
    <property type="component" value="Unassembled WGS sequence"/>
</dbReference>
<proteinExistence type="predicted"/>
<reference evidence="1 2" key="1">
    <citation type="journal article" date="2016" name="Nat. Commun.">
        <title>Thousands of microbial genomes shed light on interconnected biogeochemical processes in an aquifer system.</title>
        <authorList>
            <person name="Anantharaman K."/>
            <person name="Brown C.T."/>
            <person name="Hug L.A."/>
            <person name="Sharon I."/>
            <person name="Castelle C.J."/>
            <person name="Probst A.J."/>
            <person name="Thomas B.C."/>
            <person name="Singh A."/>
            <person name="Wilkins M.J."/>
            <person name="Karaoz U."/>
            <person name="Brodie E.L."/>
            <person name="Williams K.H."/>
            <person name="Hubbard S.S."/>
            <person name="Banfield J.F."/>
        </authorList>
    </citation>
    <scope>NUCLEOTIDE SEQUENCE [LARGE SCALE GENOMIC DNA]</scope>
</reference>
<protein>
    <recommendedName>
        <fullName evidence="3">HD domain-containing protein</fullName>
    </recommendedName>
</protein>
<accession>A0A1G1VBQ9</accession>
<organism evidence="1 2">
    <name type="scientific">Candidatus Blackburnbacteria bacterium RIFCSPLOWO2_01_FULL_41_27</name>
    <dbReference type="NCBI Taxonomy" id="1797520"/>
    <lineage>
        <taxon>Bacteria</taxon>
        <taxon>Candidatus Blackburniibacteriota</taxon>
    </lineage>
</organism>
<comment type="caution">
    <text evidence="1">The sequence shown here is derived from an EMBL/GenBank/DDBJ whole genome shotgun (WGS) entry which is preliminary data.</text>
</comment>